<organism evidence="3 4">
    <name type="scientific">Rugosimonospora africana</name>
    <dbReference type="NCBI Taxonomy" id="556532"/>
    <lineage>
        <taxon>Bacteria</taxon>
        <taxon>Bacillati</taxon>
        <taxon>Actinomycetota</taxon>
        <taxon>Actinomycetes</taxon>
        <taxon>Micromonosporales</taxon>
        <taxon>Micromonosporaceae</taxon>
        <taxon>Rugosimonospora</taxon>
    </lineage>
</organism>
<dbReference type="EMBL" id="BONZ01000109">
    <property type="protein sequence ID" value="GIH20934.1"/>
    <property type="molecule type" value="Genomic_DNA"/>
</dbReference>
<keyword evidence="1" id="KW-0456">Lyase</keyword>
<feature type="domain" description="Amidohydrolase-related" evidence="2">
    <location>
        <begin position="3"/>
        <end position="319"/>
    </location>
</feature>
<protein>
    <submittedName>
        <fullName evidence="3">2-hydroxy-3-carboxy-6-oxo-7-methylocta-2,4-dienoa te decarboxylase</fullName>
    </submittedName>
</protein>
<dbReference type="SUPFAM" id="SSF51556">
    <property type="entry name" value="Metallo-dependent hydrolases"/>
    <property type="match status" value="1"/>
</dbReference>
<dbReference type="PANTHER" id="PTHR21240">
    <property type="entry name" value="2-AMINO-3-CARBOXYLMUCONATE-6-SEMIALDEHYDE DECARBOXYLASE"/>
    <property type="match status" value="1"/>
</dbReference>
<dbReference type="Pfam" id="PF04909">
    <property type="entry name" value="Amidohydro_2"/>
    <property type="match status" value="1"/>
</dbReference>
<dbReference type="PANTHER" id="PTHR21240:SF28">
    <property type="entry name" value="ISO-OROTATE DECARBOXYLASE (EUROFUNG)"/>
    <property type="match status" value="1"/>
</dbReference>
<name>A0A8J3VWH3_9ACTN</name>
<gene>
    <name evidence="3" type="ORF">Raf01_91060</name>
</gene>
<evidence type="ECO:0000313" key="3">
    <source>
        <dbReference type="EMBL" id="GIH20934.1"/>
    </source>
</evidence>
<accession>A0A8J3VWH3</accession>
<evidence type="ECO:0000313" key="4">
    <source>
        <dbReference type="Proteomes" id="UP000642748"/>
    </source>
</evidence>
<dbReference type="InterPro" id="IPR032466">
    <property type="entry name" value="Metal_Hydrolase"/>
</dbReference>
<sequence>MIVDLHSHFFPAEAANAARSSVRVEAGPSAGQTHLRVDGQDFIVPAAITDPATQAREATQAGLDARALLPPPFAVRYELDPDDGVDWSRRLNEGTAAAAASDPERLIGFASVPLQAGGERAAAELDYAIGSLGLRGVELLTSVCGTGLDAAQFDTFWAAVAELGVPVVIHPHYVAGAQHMRQYYLRNLVGNPTETALAGARLIYSGLLRRYPGLHVILCHGGGALPHIIGRLRHGFRSRPELRDAADPDEGLRRLFYDTVVFDPTVLRHLAELVGHRQLVVGSDYPFDMAEPRPAAFVADSGLSEQAVASVLHSADRLFAS</sequence>
<evidence type="ECO:0000256" key="1">
    <source>
        <dbReference type="ARBA" id="ARBA00023239"/>
    </source>
</evidence>
<dbReference type="GO" id="GO:0005737">
    <property type="term" value="C:cytoplasm"/>
    <property type="evidence" value="ECO:0007669"/>
    <property type="project" value="TreeGrafter"/>
</dbReference>
<proteinExistence type="predicted"/>
<dbReference type="RefSeq" id="WP_203924341.1">
    <property type="nucleotide sequence ID" value="NZ_BONZ01000109.1"/>
</dbReference>
<dbReference type="GO" id="GO:0016787">
    <property type="term" value="F:hydrolase activity"/>
    <property type="evidence" value="ECO:0007669"/>
    <property type="project" value="InterPro"/>
</dbReference>
<reference evidence="3" key="1">
    <citation type="submission" date="2021-01" db="EMBL/GenBank/DDBJ databases">
        <title>Whole genome shotgun sequence of Rugosimonospora africana NBRC 104875.</title>
        <authorList>
            <person name="Komaki H."/>
            <person name="Tamura T."/>
        </authorList>
    </citation>
    <scope>NUCLEOTIDE SEQUENCE</scope>
    <source>
        <strain evidence="3">NBRC 104875</strain>
    </source>
</reference>
<dbReference type="Proteomes" id="UP000642748">
    <property type="component" value="Unassembled WGS sequence"/>
</dbReference>
<dbReference type="GO" id="GO:0019748">
    <property type="term" value="P:secondary metabolic process"/>
    <property type="evidence" value="ECO:0007669"/>
    <property type="project" value="TreeGrafter"/>
</dbReference>
<keyword evidence="4" id="KW-1185">Reference proteome</keyword>
<dbReference type="Gene3D" id="3.20.20.140">
    <property type="entry name" value="Metal-dependent hydrolases"/>
    <property type="match status" value="1"/>
</dbReference>
<dbReference type="InterPro" id="IPR006680">
    <property type="entry name" value="Amidohydro-rel"/>
</dbReference>
<dbReference type="InterPro" id="IPR032465">
    <property type="entry name" value="ACMSD"/>
</dbReference>
<dbReference type="AlphaFoldDB" id="A0A8J3VWH3"/>
<evidence type="ECO:0000259" key="2">
    <source>
        <dbReference type="Pfam" id="PF04909"/>
    </source>
</evidence>
<dbReference type="GO" id="GO:0016831">
    <property type="term" value="F:carboxy-lyase activity"/>
    <property type="evidence" value="ECO:0007669"/>
    <property type="project" value="InterPro"/>
</dbReference>
<comment type="caution">
    <text evidence="3">The sequence shown here is derived from an EMBL/GenBank/DDBJ whole genome shotgun (WGS) entry which is preliminary data.</text>
</comment>